<comment type="caution">
    <text evidence="1">The sequence shown here is derived from an EMBL/GenBank/DDBJ whole genome shotgun (WGS) entry which is preliminary data.</text>
</comment>
<evidence type="ECO:0000313" key="2">
    <source>
        <dbReference type="Proteomes" id="UP000609651"/>
    </source>
</evidence>
<protein>
    <recommendedName>
        <fullName evidence="3">PilZ domain-containing protein</fullName>
    </recommendedName>
</protein>
<reference evidence="1 2" key="1">
    <citation type="journal article" date="2020" name="Syst. Appl. Microbiol.">
        <title>Alienimonas chondri sp. nov., a novel planctomycete isolated from the biofilm of the red alga Chondrus crispus.</title>
        <authorList>
            <person name="Vitorino I."/>
            <person name="Albuquerque L."/>
            <person name="Wiegand S."/>
            <person name="Kallscheuer N."/>
            <person name="da Costa M.S."/>
            <person name="Lobo-da-Cunha A."/>
            <person name="Jogler C."/>
            <person name="Lage O.M."/>
        </authorList>
    </citation>
    <scope>NUCLEOTIDE SEQUENCE [LARGE SCALE GENOMIC DNA]</scope>
    <source>
        <strain evidence="1 2">LzC2</strain>
    </source>
</reference>
<dbReference type="EMBL" id="WTPX01000169">
    <property type="protein sequence ID" value="NNJ27579.1"/>
    <property type="molecule type" value="Genomic_DNA"/>
</dbReference>
<gene>
    <name evidence="1" type="ORF">LzC2_36840</name>
</gene>
<accession>A0ABX1VHF7</accession>
<evidence type="ECO:0000313" key="1">
    <source>
        <dbReference type="EMBL" id="NNJ27579.1"/>
    </source>
</evidence>
<name>A0ABX1VHF7_9PLAN</name>
<sequence length="95" mass="10202">MREGIVTTESVRAMENGDAVLLTAVLDAGEVLPGMFLNIPLNSMLNLTLLISSVAPIGDGLIRLTFDCDDSLDADLLTAFNFEAETLWVTEVGED</sequence>
<keyword evidence="2" id="KW-1185">Reference proteome</keyword>
<organism evidence="1 2">
    <name type="scientific">Alienimonas chondri</name>
    <dbReference type="NCBI Taxonomy" id="2681879"/>
    <lineage>
        <taxon>Bacteria</taxon>
        <taxon>Pseudomonadati</taxon>
        <taxon>Planctomycetota</taxon>
        <taxon>Planctomycetia</taxon>
        <taxon>Planctomycetales</taxon>
        <taxon>Planctomycetaceae</taxon>
        <taxon>Alienimonas</taxon>
    </lineage>
</organism>
<dbReference type="Proteomes" id="UP000609651">
    <property type="component" value="Unassembled WGS sequence"/>
</dbReference>
<proteinExistence type="predicted"/>
<evidence type="ECO:0008006" key="3">
    <source>
        <dbReference type="Google" id="ProtNLM"/>
    </source>
</evidence>